<evidence type="ECO:0000256" key="2">
    <source>
        <dbReference type="SAM" id="MobiDB-lite"/>
    </source>
</evidence>
<keyword evidence="1" id="KW-0175">Coiled coil</keyword>
<evidence type="ECO:0000256" key="1">
    <source>
        <dbReference type="SAM" id="Coils"/>
    </source>
</evidence>
<proteinExistence type="predicted"/>
<protein>
    <submittedName>
        <fullName evidence="3">Uncharacterized protein</fullName>
    </submittedName>
</protein>
<feature type="compositionally biased region" description="Acidic residues" evidence="2">
    <location>
        <begin position="211"/>
        <end position="220"/>
    </location>
</feature>
<feature type="coiled-coil region" evidence="1">
    <location>
        <begin position="49"/>
        <end position="147"/>
    </location>
</feature>
<keyword evidence="4" id="KW-1185">Reference proteome</keyword>
<dbReference type="EMBL" id="KQ988998">
    <property type="protein sequence ID" value="KZV55165.1"/>
    <property type="molecule type" value="Genomic_DNA"/>
</dbReference>
<feature type="region of interest" description="Disordered" evidence="2">
    <location>
        <begin position="210"/>
        <end position="238"/>
    </location>
</feature>
<name>A0A2Z7D6X1_9LAMI</name>
<dbReference type="AlphaFoldDB" id="A0A2Z7D6X1"/>
<evidence type="ECO:0000313" key="4">
    <source>
        <dbReference type="Proteomes" id="UP000250235"/>
    </source>
</evidence>
<gene>
    <name evidence="3" type="ORF">F511_26124</name>
</gene>
<accession>A0A2Z7D6X1</accession>
<reference evidence="3 4" key="1">
    <citation type="journal article" date="2015" name="Proc. Natl. Acad. Sci. U.S.A.">
        <title>The resurrection genome of Boea hygrometrica: A blueprint for survival of dehydration.</title>
        <authorList>
            <person name="Xiao L."/>
            <person name="Yang G."/>
            <person name="Zhang L."/>
            <person name="Yang X."/>
            <person name="Zhao S."/>
            <person name="Ji Z."/>
            <person name="Zhou Q."/>
            <person name="Hu M."/>
            <person name="Wang Y."/>
            <person name="Chen M."/>
            <person name="Xu Y."/>
            <person name="Jin H."/>
            <person name="Xiao X."/>
            <person name="Hu G."/>
            <person name="Bao F."/>
            <person name="Hu Y."/>
            <person name="Wan P."/>
            <person name="Li L."/>
            <person name="Deng X."/>
            <person name="Kuang T."/>
            <person name="Xiang C."/>
            <person name="Zhu J.K."/>
            <person name="Oliver M.J."/>
            <person name="He Y."/>
        </authorList>
    </citation>
    <scope>NUCLEOTIDE SEQUENCE [LARGE SCALE GENOMIC DNA]</scope>
    <source>
        <strain evidence="4">cv. XS01</strain>
    </source>
</reference>
<organism evidence="3 4">
    <name type="scientific">Dorcoceras hygrometricum</name>
    <dbReference type="NCBI Taxonomy" id="472368"/>
    <lineage>
        <taxon>Eukaryota</taxon>
        <taxon>Viridiplantae</taxon>
        <taxon>Streptophyta</taxon>
        <taxon>Embryophyta</taxon>
        <taxon>Tracheophyta</taxon>
        <taxon>Spermatophyta</taxon>
        <taxon>Magnoliopsida</taxon>
        <taxon>eudicotyledons</taxon>
        <taxon>Gunneridae</taxon>
        <taxon>Pentapetalae</taxon>
        <taxon>asterids</taxon>
        <taxon>lamiids</taxon>
        <taxon>Lamiales</taxon>
        <taxon>Gesneriaceae</taxon>
        <taxon>Didymocarpoideae</taxon>
        <taxon>Trichosporeae</taxon>
        <taxon>Loxocarpinae</taxon>
        <taxon>Dorcoceras</taxon>
    </lineage>
</organism>
<sequence length="238" mass="26196">MYLICPSLQLHSYICVMIFDSYSGNGWGGEVINHLTRARREAASARQSFDEVLEHHTKLEMQLEELEAIRAQEKRAAEAQKEALEAQKEALEAHGQKLAAKKEALTTEKKAIKADLEAHTAEKAAVEVELEGTKVRAEGEIERLKSEAVKAWGLGKEEFLKSSEFDDLCAKKSLAYFACGFKSCVAQFRANGYPEEEHPTPFLSVAQALEDLPDDEEADDGASGGEATPPDSPSEPSR</sequence>
<dbReference type="Proteomes" id="UP000250235">
    <property type="component" value="Unassembled WGS sequence"/>
</dbReference>
<evidence type="ECO:0000313" key="3">
    <source>
        <dbReference type="EMBL" id="KZV55165.1"/>
    </source>
</evidence>